<dbReference type="SUPFAM" id="SSF101386">
    <property type="entry name" value="all-alpha NTP pyrophosphatases"/>
    <property type="match status" value="1"/>
</dbReference>
<accession>A0ABY0IFI3</accession>
<keyword evidence="2" id="KW-1185">Reference proteome</keyword>
<name>A0ABY0IFI3_9BACT</name>
<protein>
    <submittedName>
        <fullName evidence="1">Nucleotide pyrophosphohydrolase</fullName>
    </submittedName>
</protein>
<dbReference type="PANTHER" id="PTHR46523:SF1">
    <property type="entry name" value="DCTP PYROPHOSPHATASE 1"/>
    <property type="match status" value="1"/>
</dbReference>
<dbReference type="InterPro" id="IPR052555">
    <property type="entry name" value="dCTP_Pyrophosphatase"/>
</dbReference>
<proteinExistence type="predicted"/>
<dbReference type="PANTHER" id="PTHR46523">
    <property type="entry name" value="DCTP PYROPHOSPHATASE 1"/>
    <property type="match status" value="1"/>
</dbReference>
<dbReference type="Gene3D" id="1.10.287.1080">
    <property type="entry name" value="MazG-like"/>
    <property type="match status" value="1"/>
</dbReference>
<gene>
    <name evidence="1" type="ORF">DAY19_08420</name>
</gene>
<evidence type="ECO:0000313" key="2">
    <source>
        <dbReference type="Proteomes" id="UP000443582"/>
    </source>
</evidence>
<sequence>MKNIDISEISNELEQFAIDRDWNQFHSIKNLAMALSVETSELVEIFQWMSEDQSNSIVDNPKKFKEVEEEVADIFLYLVRIAGKLNIDLESVAKAKIQKNSEKYPVEKAKGNAKKYTEL</sequence>
<organism evidence="1 2">
    <name type="scientific">Halobacteriovorax vibrionivorans</name>
    <dbReference type="NCBI Taxonomy" id="2152716"/>
    <lineage>
        <taxon>Bacteria</taxon>
        <taxon>Pseudomonadati</taxon>
        <taxon>Bdellovibrionota</taxon>
        <taxon>Bacteriovoracia</taxon>
        <taxon>Bacteriovoracales</taxon>
        <taxon>Halobacteriovoraceae</taxon>
        <taxon>Halobacteriovorax</taxon>
    </lineage>
</organism>
<comment type="caution">
    <text evidence="1">The sequence shown here is derived from an EMBL/GenBank/DDBJ whole genome shotgun (WGS) entry which is preliminary data.</text>
</comment>
<dbReference type="PIRSF" id="PIRSF029826">
    <property type="entry name" value="UCP029826_pph"/>
    <property type="match status" value="1"/>
</dbReference>
<dbReference type="EMBL" id="QDKL01000002">
    <property type="protein sequence ID" value="RZF21703.1"/>
    <property type="molecule type" value="Genomic_DNA"/>
</dbReference>
<dbReference type="InterPro" id="IPR025984">
    <property type="entry name" value="DCTPP"/>
</dbReference>
<evidence type="ECO:0000313" key="1">
    <source>
        <dbReference type="EMBL" id="RZF21703.1"/>
    </source>
</evidence>
<dbReference type="CDD" id="cd11537">
    <property type="entry name" value="NTP-PPase_RS21-C6_like"/>
    <property type="match status" value="1"/>
</dbReference>
<dbReference type="RefSeq" id="WP_115361353.1">
    <property type="nucleotide sequence ID" value="NZ_QDKL01000002.1"/>
</dbReference>
<dbReference type="Pfam" id="PF12643">
    <property type="entry name" value="MazG-like"/>
    <property type="match status" value="1"/>
</dbReference>
<reference evidence="2" key="1">
    <citation type="journal article" date="2019" name="Int. J. Syst. Evol. Microbiol.">
        <title>Halobacteriovorax valvorus sp. nov., a novel prokaryotic predator isolated from coastal seawater of China.</title>
        <authorList>
            <person name="Chen M.-X."/>
        </authorList>
    </citation>
    <scope>NUCLEOTIDE SEQUENCE [LARGE SCALE GENOMIC DNA]</scope>
    <source>
        <strain evidence="2">BL9</strain>
    </source>
</reference>
<dbReference type="Proteomes" id="UP000443582">
    <property type="component" value="Unassembled WGS sequence"/>
</dbReference>